<gene>
    <name evidence="2" type="ORF">IAD42_08650</name>
</gene>
<accession>A0A9D1G5V8</accession>
<name>A0A9D1G5V8_9FIRM</name>
<dbReference type="InterPro" id="IPR024207">
    <property type="entry name" value="CotJB_dom"/>
</dbReference>
<evidence type="ECO:0000313" key="2">
    <source>
        <dbReference type="EMBL" id="HIS98030.1"/>
    </source>
</evidence>
<reference evidence="2" key="2">
    <citation type="journal article" date="2021" name="PeerJ">
        <title>Extensive microbial diversity within the chicken gut microbiome revealed by metagenomics and culture.</title>
        <authorList>
            <person name="Gilroy R."/>
            <person name="Ravi A."/>
            <person name="Getino M."/>
            <person name="Pursley I."/>
            <person name="Horton D.L."/>
            <person name="Alikhan N.F."/>
            <person name="Baker D."/>
            <person name="Gharbi K."/>
            <person name="Hall N."/>
            <person name="Watson M."/>
            <person name="Adriaenssens E.M."/>
            <person name="Foster-Nyarko E."/>
            <person name="Jarju S."/>
            <person name="Secka A."/>
            <person name="Antonio M."/>
            <person name="Oren A."/>
            <person name="Chaudhuri R.R."/>
            <person name="La Ragione R."/>
            <person name="Hildebrand F."/>
            <person name="Pallen M.J."/>
        </authorList>
    </citation>
    <scope>NUCLEOTIDE SEQUENCE</scope>
    <source>
        <strain evidence="2">ChiHecec3B27-6122</strain>
    </source>
</reference>
<protein>
    <submittedName>
        <fullName evidence="2">Spore coat protein CotJB</fullName>
    </submittedName>
</protein>
<feature type="domain" description="Protein CotJB" evidence="1">
    <location>
        <begin position="71"/>
        <end position="143"/>
    </location>
</feature>
<dbReference type="Pfam" id="PF11007">
    <property type="entry name" value="CotJA"/>
    <property type="match status" value="1"/>
</dbReference>
<evidence type="ECO:0000259" key="1">
    <source>
        <dbReference type="Pfam" id="PF12652"/>
    </source>
</evidence>
<keyword evidence="2" id="KW-0167">Capsid protein</keyword>
<comment type="caution">
    <text evidence="2">The sequence shown here is derived from an EMBL/GenBank/DDBJ whole genome shotgun (WGS) entry which is preliminary data.</text>
</comment>
<dbReference type="AlphaFoldDB" id="A0A9D1G5V8"/>
<proteinExistence type="predicted"/>
<dbReference type="InterPro" id="IPR020256">
    <property type="entry name" value="Spore_coat_CotJA"/>
</dbReference>
<dbReference type="EMBL" id="DVJS01000215">
    <property type="protein sequence ID" value="HIS98030.1"/>
    <property type="molecule type" value="Genomic_DNA"/>
</dbReference>
<keyword evidence="2" id="KW-0946">Virion</keyword>
<organism evidence="2 3">
    <name type="scientific">Candidatus Scatomorpha pullistercoris</name>
    <dbReference type="NCBI Taxonomy" id="2840929"/>
    <lineage>
        <taxon>Bacteria</taxon>
        <taxon>Bacillati</taxon>
        <taxon>Bacillota</taxon>
        <taxon>Clostridia</taxon>
        <taxon>Eubacteriales</taxon>
        <taxon>Candidatus Scatomorpha</taxon>
    </lineage>
</organism>
<reference evidence="2" key="1">
    <citation type="submission" date="2020-10" db="EMBL/GenBank/DDBJ databases">
        <authorList>
            <person name="Gilroy R."/>
        </authorList>
    </citation>
    <scope>NUCLEOTIDE SEQUENCE</scope>
    <source>
        <strain evidence="2">ChiHecec3B27-6122</strain>
    </source>
</reference>
<dbReference type="Pfam" id="PF12652">
    <property type="entry name" value="CotJB"/>
    <property type="match status" value="1"/>
</dbReference>
<dbReference type="Proteomes" id="UP000886876">
    <property type="component" value="Unassembled WGS sequence"/>
</dbReference>
<evidence type="ECO:0000313" key="3">
    <source>
        <dbReference type="Proteomes" id="UP000886876"/>
    </source>
</evidence>
<sequence>MKKMDTQTGCTYKQGVLPECAPLALSQIPPQQSSEPAYQTGEALSRGTLFPGLDLPFKNIVNQMPAETTELRELMALDFVTAELGLYLDTHSEDAQAFATFQSFLKLYDEGKKEYVARFGPLCRSDLISAKSYTWLNDPWPWDYVSAKEG</sequence>